<dbReference type="EMBL" id="LAZR01036103">
    <property type="protein sequence ID" value="KKL25743.1"/>
    <property type="molecule type" value="Genomic_DNA"/>
</dbReference>
<dbReference type="PANTHER" id="PTHR46383">
    <property type="entry name" value="ASPARTATE AMINOTRANSFERASE"/>
    <property type="match status" value="1"/>
</dbReference>
<protein>
    <recommendedName>
        <fullName evidence="6">Aminotransferase class I/classII large domain-containing protein</fullName>
    </recommendedName>
</protein>
<dbReference type="PANTHER" id="PTHR46383:SF1">
    <property type="entry name" value="ASPARTATE AMINOTRANSFERASE"/>
    <property type="match status" value="1"/>
</dbReference>
<evidence type="ECO:0000256" key="2">
    <source>
        <dbReference type="ARBA" id="ARBA00007441"/>
    </source>
</evidence>
<comment type="similarity">
    <text evidence="2">Belongs to the class-I pyridoxal-phosphate-dependent aminotransferase family.</text>
</comment>
<evidence type="ECO:0000256" key="4">
    <source>
        <dbReference type="ARBA" id="ARBA00022679"/>
    </source>
</evidence>
<dbReference type="InterPro" id="IPR015424">
    <property type="entry name" value="PyrdxlP-dep_Trfase"/>
</dbReference>
<comment type="cofactor">
    <cofactor evidence="1">
        <name>pyridoxal 5'-phosphate</name>
        <dbReference type="ChEBI" id="CHEBI:597326"/>
    </cofactor>
</comment>
<dbReference type="Pfam" id="PF00155">
    <property type="entry name" value="Aminotran_1_2"/>
    <property type="match status" value="1"/>
</dbReference>
<dbReference type="GO" id="GO:0030170">
    <property type="term" value="F:pyridoxal phosphate binding"/>
    <property type="evidence" value="ECO:0007669"/>
    <property type="project" value="InterPro"/>
</dbReference>
<keyword evidence="3" id="KW-0032">Aminotransferase</keyword>
<reference evidence="7" key="1">
    <citation type="journal article" date="2015" name="Nature">
        <title>Complex archaea that bridge the gap between prokaryotes and eukaryotes.</title>
        <authorList>
            <person name="Spang A."/>
            <person name="Saw J.H."/>
            <person name="Jorgensen S.L."/>
            <person name="Zaremba-Niedzwiedzka K."/>
            <person name="Martijn J."/>
            <person name="Lind A.E."/>
            <person name="van Eijk R."/>
            <person name="Schleper C."/>
            <person name="Guy L."/>
            <person name="Ettema T.J."/>
        </authorList>
    </citation>
    <scope>NUCLEOTIDE SEQUENCE</scope>
</reference>
<dbReference type="InterPro" id="IPR050596">
    <property type="entry name" value="AspAT/PAT-like"/>
</dbReference>
<dbReference type="GO" id="GO:0006520">
    <property type="term" value="P:amino acid metabolic process"/>
    <property type="evidence" value="ECO:0007669"/>
    <property type="project" value="InterPro"/>
</dbReference>
<dbReference type="GO" id="GO:0008483">
    <property type="term" value="F:transaminase activity"/>
    <property type="evidence" value="ECO:0007669"/>
    <property type="project" value="UniProtKB-KW"/>
</dbReference>
<proteinExistence type="inferred from homology"/>
<name>A0A0F9EPG2_9ZZZZ</name>
<sequence>MNYPGNPDGNSYSAYELEAIARVARKHHILILSDEIYGETKYDGDHVSISKYYPEGTIVSGGLSKWCGAGGWRLGTFIFPKELDWLREAMCVIASETYTTVSAPIQCAAITAFRGAPSIEHYLENAVILLQHRAVDDMFIFISFIDE</sequence>
<dbReference type="Gene3D" id="3.40.640.10">
    <property type="entry name" value="Type I PLP-dependent aspartate aminotransferase-like (Major domain)"/>
    <property type="match status" value="1"/>
</dbReference>
<dbReference type="SUPFAM" id="SSF53383">
    <property type="entry name" value="PLP-dependent transferases"/>
    <property type="match status" value="1"/>
</dbReference>
<dbReference type="InterPro" id="IPR004839">
    <property type="entry name" value="Aminotransferase_I/II_large"/>
</dbReference>
<dbReference type="CDD" id="cd00609">
    <property type="entry name" value="AAT_like"/>
    <property type="match status" value="1"/>
</dbReference>
<evidence type="ECO:0000256" key="3">
    <source>
        <dbReference type="ARBA" id="ARBA00022576"/>
    </source>
</evidence>
<comment type="caution">
    <text evidence="7">The sequence shown here is derived from an EMBL/GenBank/DDBJ whole genome shotgun (WGS) entry which is preliminary data.</text>
</comment>
<feature type="domain" description="Aminotransferase class I/classII large" evidence="6">
    <location>
        <begin position="2"/>
        <end position="133"/>
    </location>
</feature>
<evidence type="ECO:0000256" key="5">
    <source>
        <dbReference type="ARBA" id="ARBA00022898"/>
    </source>
</evidence>
<accession>A0A0F9EPG2</accession>
<evidence type="ECO:0000259" key="6">
    <source>
        <dbReference type="Pfam" id="PF00155"/>
    </source>
</evidence>
<dbReference type="PROSITE" id="PS00105">
    <property type="entry name" value="AA_TRANSFER_CLASS_1"/>
    <property type="match status" value="1"/>
</dbReference>
<dbReference type="AlphaFoldDB" id="A0A0F9EPG2"/>
<dbReference type="InterPro" id="IPR015421">
    <property type="entry name" value="PyrdxlP-dep_Trfase_major"/>
</dbReference>
<evidence type="ECO:0000256" key="1">
    <source>
        <dbReference type="ARBA" id="ARBA00001933"/>
    </source>
</evidence>
<keyword evidence="5" id="KW-0663">Pyridoxal phosphate</keyword>
<keyword evidence="4" id="KW-0808">Transferase</keyword>
<gene>
    <name evidence="7" type="ORF">LCGC14_2402240</name>
</gene>
<evidence type="ECO:0000313" key="7">
    <source>
        <dbReference type="EMBL" id="KKL25743.1"/>
    </source>
</evidence>
<dbReference type="InterPro" id="IPR004838">
    <property type="entry name" value="NHTrfase_class1_PyrdxlP-BS"/>
</dbReference>
<organism evidence="7">
    <name type="scientific">marine sediment metagenome</name>
    <dbReference type="NCBI Taxonomy" id="412755"/>
    <lineage>
        <taxon>unclassified sequences</taxon>
        <taxon>metagenomes</taxon>
        <taxon>ecological metagenomes</taxon>
    </lineage>
</organism>